<evidence type="ECO:0000256" key="8">
    <source>
        <dbReference type="PROSITE-ProRule" id="PRU00339"/>
    </source>
</evidence>
<keyword evidence="3 9" id="KW-0808">Transferase</keyword>
<evidence type="ECO:0000313" key="10">
    <source>
        <dbReference type="EMBL" id="CAF1297100.1"/>
    </source>
</evidence>
<keyword evidence="4" id="KW-0548">Nucleotidyltransferase</keyword>
<dbReference type="GO" id="GO:0016779">
    <property type="term" value="F:nucleotidyltransferase activity"/>
    <property type="evidence" value="ECO:0007669"/>
    <property type="project" value="UniProtKB-KW"/>
</dbReference>
<dbReference type="InterPro" id="IPR019734">
    <property type="entry name" value="TPR_rpt"/>
</dbReference>
<dbReference type="InterPro" id="IPR011990">
    <property type="entry name" value="TPR-like_helical_dom_sf"/>
</dbReference>
<organism evidence="12 13">
    <name type="scientific">Rotaria sordida</name>
    <dbReference type="NCBI Taxonomy" id="392033"/>
    <lineage>
        <taxon>Eukaryota</taxon>
        <taxon>Metazoa</taxon>
        <taxon>Spiralia</taxon>
        <taxon>Gnathifera</taxon>
        <taxon>Rotifera</taxon>
        <taxon>Eurotatoria</taxon>
        <taxon>Bdelloidea</taxon>
        <taxon>Philodinida</taxon>
        <taxon>Philodinidae</taxon>
        <taxon>Rotaria</taxon>
    </lineage>
</organism>
<name>A0A819MKE8_9BILA</name>
<dbReference type="Proteomes" id="UP000663882">
    <property type="component" value="Unassembled WGS sequence"/>
</dbReference>
<evidence type="ECO:0000256" key="7">
    <source>
        <dbReference type="ARBA" id="ARBA00047597"/>
    </source>
</evidence>
<dbReference type="PANTHER" id="PTHR45641">
    <property type="entry name" value="TETRATRICOPEPTIDE REPEAT PROTEIN (AFU_ORTHOLOGUE AFUA_6G03870)"/>
    <property type="match status" value="1"/>
</dbReference>
<dbReference type="AlphaFoldDB" id="A0A819MKE8"/>
<keyword evidence="2 9" id="KW-0328">Glycosyltransferase</keyword>
<comment type="caution">
    <text evidence="12">The sequence shown here is derived from an EMBL/GenBank/DDBJ whole genome shotgun (WGS) entry which is preliminary data.</text>
</comment>
<evidence type="ECO:0000256" key="6">
    <source>
        <dbReference type="ARBA" id="ARBA00022803"/>
    </source>
</evidence>
<dbReference type="SUPFAM" id="SSF56399">
    <property type="entry name" value="ADP-ribosylation"/>
    <property type="match status" value="1"/>
</dbReference>
<dbReference type="PROSITE" id="PS51996">
    <property type="entry name" value="TR_MART"/>
    <property type="match status" value="1"/>
</dbReference>
<feature type="repeat" description="TPR" evidence="8">
    <location>
        <begin position="651"/>
        <end position="684"/>
    </location>
</feature>
<dbReference type="Pfam" id="PF13374">
    <property type="entry name" value="TPR_10"/>
    <property type="match status" value="1"/>
</dbReference>
<evidence type="ECO:0000256" key="2">
    <source>
        <dbReference type="ARBA" id="ARBA00022676"/>
    </source>
</evidence>
<dbReference type="Gene3D" id="1.25.40.10">
    <property type="entry name" value="Tetratricopeptide repeat domain"/>
    <property type="match status" value="3"/>
</dbReference>
<dbReference type="SMART" id="SM00028">
    <property type="entry name" value="TPR"/>
    <property type="match status" value="9"/>
</dbReference>
<dbReference type="Proteomes" id="UP000663823">
    <property type="component" value="Unassembled WGS sequence"/>
</dbReference>
<keyword evidence="5" id="KW-0677">Repeat</keyword>
<proteinExistence type="inferred from homology"/>
<dbReference type="Pfam" id="PF01129">
    <property type="entry name" value="ART"/>
    <property type="match status" value="1"/>
</dbReference>
<feature type="repeat" description="TPR" evidence="8">
    <location>
        <begin position="781"/>
        <end position="814"/>
    </location>
</feature>
<dbReference type="EC" id="2.4.2.31" evidence="9"/>
<dbReference type="InterPro" id="IPR000768">
    <property type="entry name" value="ART"/>
</dbReference>
<dbReference type="PANTHER" id="PTHR45641:SF19">
    <property type="entry name" value="NEPHROCYSTIN-3"/>
    <property type="match status" value="1"/>
</dbReference>
<dbReference type="Pfam" id="PF13424">
    <property type="entry name" value="TPR_12"/>
    <property type="match status" value="3"/>
</dbReference>
<dbReference type="PROSITE" id="PS50005">
    <property type="entry name" value="TPR"/>
    <property type="match status" value="3"/>
</dbReference>
<evidence type="ECO:0000256" key="1">
    <source>
        <dbReference type="ARBA" id="ARBA00009558"/>
    </source>
</evidence>
<feature type="repeat" description="TPR" evidence="8">
    <location>
        <begin position="609"/>
        <end position="642"/>
    </location>
</feature>
<accession>A0A819MKE8</accession>
<evidence type="ECO:0000313" key="12">
    <source>
        <dbReference type="EMBL" id="CAF3981183.1"/>
    </source>
</evidence>
<comment type="similarity">
    <text evidence="1 9">Belongs to the Arg-specific ADP-ribosyltransferase family.</text>
</comment>
<dbReference type="Proteomes" id="UP000663889">
    <property type="component" value="Unassembled WGS sequence"/>
</dbReference>
<sequence>MVDQFCSSKELHDKNPILILLSNGHSYDLQKTRSTEYTKYLLEQVNESSINVFNNPKLFYEYVQDIKEQQQLLLFIDDSDRISLDNLNENINIFIIRLDYSKIIHDEQQFKCDIRKTIRLFSRQQVKLMYLSIDEEDKHNQEQNTVRYITKDSASFLWFQLLVSILKRMPTNTESAKNEMLNGCRRYYKDNLVQLEKIQNFQREYKSSDEAIFWYTSESFLYLSINRALRSENIDELYTYRFFIIDLCTQLSSIYKQQRQLKHDQKKLIVYREQFMCYDELEKLKTSIGNLISTNSFFSTTTDINVARMFTHNCHNKIGVLFQIEIENNLNSIIYADITNYSRIPDEKEVLFHIGAVFQINNISYDNELNLWSVHLSASDDGKGYIEQYIKLQEKKLEETDASLLFGRILIDIADYSRAETYFRKMLNTLSQNDHEMRSICYQYLGRTLHFSGNLDEALHYYELAKHIQIDILKLTININRAYNLFYLGCINVEKGEYSLAVTHFQDALHIEQILFKDKYHQIIPSTLRGIAWVYEKKGEYNTSLKYHRQALEQTKKNFPSVHPLIAVSFYSISSVNHCLGNYEEALEYALKALCMNQECVPKTHRAFGDIPSLLGDIYYDIGNYDCALNNYEYALNVRKNIFNHNHPLIAQCMDGVGKIYRIRKEYDKALDYHQQSLEMFKKNFTNITHPSISKCLFHIGNVYEDRMQFADAYIYYQQSLAIRQNLYNDKHPSILQLDTYITHVLYVEQEKEYDKAIDSYKNILSNQKRLFQKDEHPDIALTLYNLGLCYHRKQDYDNAYICFQRAIAIQKQYLHENHPSLTRTLQAIKDLEDSKYACST</sequence>
<evidence type="ECO:0000256" key="4">
    <source>
        <dbReference type="ARBA" id="ARBA00022695"/>
    </source>
</evidence>
<dbReference type="GO" id="GO:0106274">
    <property type="term" value="F:NAD+-protein-arginine ADP-ribosyltransferase activity"/>
    <property type="evidence" value="ECO:0007669"/>
    <property type="project" value="UniProtKB-EC"/>
</dbReference>
<evidence type="ECO:0000256" key="3">
    <source>
        <dbReference type="ARBA" id="ARBA00022679"/>
    </source>
</evidence>
<dbReference type="EMBL" id="CAJNOU010002989">
    <property type="protein sequence ID" value="CAF1363725.1"/>
    <property type="molecule type" value="Genomic_DNA"/>
</dbReference>
<evidence type="ECO:0000256" key="5">
    <source>
        <dbReference type="ARBA" id="ARBA00022737"/>
    </source>
</evidence>
<dbReference type="OrthoDB" id="10067154at2759"/>
<keyword evidence="6 8" id="KW-0802">TPR repeat</keyword>
<evidence type="ECO:0000256" key="9">
    <source>
        <dbReference type="RuleBase" id="RU361228"/>
    </source>
</evidence>
<dbReference type="EMBL" id="CAJOAX010006450">
    <property type="protein sequence ID" value="CAF3981183.1"/>
    <property type="molecule type" value="Genomic_DNA"/>
</dbReference>
<dbReference type="Gene3D" id="3.90.176.10">
    <property type="entry name" value="Toxin ADP-ribosyltransferase, Chain A, domain 1"/>
    <property type="match status" value="1"/>
</dbReference>
<protein>
    <recommendedName>
        <fullName evidence="9">NAD(P)(+)--arginine ADP-ribosyltransferase</fullName>
        <ecNumber evidence="9">2.4.2.31</ecNumber>
    </recommendedName>
    <alternativeName>
        <fullName evidence="9">Mono(ADP-ribosyl)transferase</fullName>
    </alternativeName>
</protein>
<keyword evidence="9" id="KW-0520">NAD</keyword>
<keyword evidence="9" id="KW-0521">NADP</keyword>
<evidence type="ECO:0000313" key="11">
    <source>
        <dbReference type="EMBL" id="CAF1363725.1"/>
    </source>
</evidence>
<dbReference type="SUPFAM" id="SSF81901">
    <property type="entry name" value="HCP-like"/>
    <property type="match status" value="1"/>
</dbReference>
<dbReference type="EMBL" id="CAJNOO010002790">
    <property type="protein sequence ID" value="CAF1297100.1"/>
    <property type="molecule type" value="Genomic_DNA"/>
</dbReference>
<evidence type="ECO:0000313" key="13">
    <source>
        <dbReference type="Proteomes" id="UP000663823"/>
    </source>
</evidence>
<dbReference type="SUPFAM" id="SSF48452">
    <property type="entry name" value="TPR-like"/>
    <property type="match status" value="2"/>
</dbReference>
<reference evidence="12" key="1">
    <citation type="submission" date="2021-02" db="EMBL/GenBank/DDBJ databases">
        <authorList>
            <person name="Nowell W R."/>
        </authorList>
    </citation>
    <scope>NUCLEOTIDE SEQUENCE</scope>
</reference>
<gene>
    <name evidence="12" type="ORF">OTI717_LOCUS27958</name>
    <name evidence="10" type="ORF">RFH988_LOCUS29520</name>
    <name evidence="11" type="ORF">SEV965_LOCUS29515</name>
</gene>
<comment type="catalytic activity">
    <reaction evidence="7 9">
        <text>L-arginyl-[protein] + NAD(+) = N(omega)-(ADP-D-ribosyl)-L-arginyl-[protein] + nicotinamide + H(+)</text>
        <dbReference type="Rhea" id="RHEA:19149"/>
        <dbReference type="Rhea" id="RHEA-COMP:10532"/>
        <dbReference type="Rhea" id="RHEA-COMP:15087"/>
        <dbReference type="ChEBI" id="CHEBI:15378"/>
        <dbReference type="ChEBI" id="CHEBI:17154"/>
        <dbReference type="ChEBI" id="CHEBI:29965"/>
        <dbReference type="ChEBI" id="CHEBI:57540"/>
        <dbReference type="ChEBI" id="CHEBI:142554"/>
        <dbReference type="EC" id="2.4.2.31"/>
    </reaction>
</comment>